<sequence>MSATMKNVLVILGVGGMGKACAHRLAAGRSVFIADYSKENLDATAEALRAEGRLVHTSIVDIADYESVSKFADSAAAEGRIETIVHTAGVSPIAGDPKTIYAIDLLGTANVIDGFYRHATPGTTLTCIASIAAQETALSGHITPDLEKHLATASREKLLDHPDLAPDSLRYESSYGISKRGNQLRVEIASQQWGRRGARINTVSPGVIATPMAQKEASSAGGNQTFLENMIVTAGLRRIGTATEIVNAVAFLASSEASFINGADLRVDGGQAGWMRWHSKRI</sequence>
<dbReference type="AlphaFoldDB" id="W9X4F0"/>
<dbReference type="GeneID" id="19186507"/>
<dbReference type="PANTHER" id="PTHR24321:SF8">
    <property type="entry name" value="ESTRADIOL 17-BETA-DEHYDROGENASE 8-RELATED"/>
    <property type="match status" value="1"/>
</dbReference>
<dbReference type="EMBL" id="AMGX01000002">
    <property type="protein sequence ID" value="EXJ75078.1"/>
    <property type="molecule type" value="Genomic_DNA"/>
</dbReference>
<comment type="caution">
    <text evidence="3">The sequence shown here is derived from an EMBL/GenBank/DDBJ whole genome shotgun (WGS) entry which is preliminary data.</text>
</comment>
<gene>
    <name evidence="3" type="ORF">A1O5_01774</name>
</gene>
<organism evidence="3 4">
    <name type="scientific">Cladophialophora psammophila CBS 110553</name>
    <dbReference type="NCBI Taxonomy" id="1182543"/>
    <lineage>
        <taxon>Eukaryota</taxon>
        <taxon>Fungi</taxon>
        <taxon>Dikarya</taxon>
        <taxon>Ascomycota</taxon>
        <taxon>Pezizomycotina</taxon>
        <taxon>Eurotiomycetes</taxon>
        <taxon>Chaetothyriomycetidae</taxon>
        <taxon>Chaetothyriales</taxon>
        <taxon>Herpotrichiellaceae</taxon>
        <taxon>Cladophialophora</taxon>
    </lineage>
</organism>
<dbReference type="PANTHER" id="PTHR24321">
    <property type="entry name" value="DEHYDROGENASES, SHORT CHAIN"/>
    <property type="match status" value="1"/>
</dbReference>
<dbReference type="HOGENOM" id="CLU_010194_42_1_1"/>
<dbReference type="RefSeq" id="XP_007740580.1">
    <property type="nucleotide sequence ID" value="XM_007742390.1"/>
</dbReference>
<evidence type="ECO:0000313" key="4">
    <source>
        <dbReference type="Proteomes" id="UP000019471"/>
    </source>
</evidence>
<dbReference type="InterPro" id="IPR036291">
    <property type="entry name" value="NAD(P)-bd_dom_sf"/>
</dbReference>
<reference evidence="3 4" key="1">
    <citation type="submission" date="2013-03" db="EMBL/GenBank/DDBJ databases">
        <title>The Genome Sequence of Cladophialophora psammophila CBS 110553.</title>
        <authorList>
            <consortium name="The Broad Institute Genomics Platform"/>
            <person name="Cuomo C."/>
            <person name="de Hoog S."/>
            <person name="Gorbushina A."/>
            <person name="Walker B."/>
            <person name="Young S.K."/>
            <person name="Zeng Q."/>
            <person name="Gargeya S."/>
            <person name="Fitzgerald M."/>
            <person name="Haas B."/>
            <person name="Abouelleil A."/>
            <person name="Allen A.W."/>
            <person name="Alvarado L."/>
            <person name="Arachchi H.M."/>
            <person name="Berlin A.M."/>
            <person name="Chapman S.B."/>
            <person name="Gainer-Dewar J."/>
            <person name="Goldberg J."/>
            <person name="Griggs A."/>
            <person name="Gujja S."/>
            <person name="Hansen M."/>
            <person name="Howarth C."/>
            <person name="Imamovic A."/>
            <person name="Ireland A."/>
            <person name="Larimer J."/>
            <person name="McCowan C."/>
            <person name="Murphy C."/>
            <person name="Pearson M."/>
            <person name="Poon T.W."/>
            <person name="Priest M."/>
            <person name="Roberts A."/>
            <person name="Saif S."/>
            <person name="Shea T."/>
            <person name="Sisk P."/>
            <person name="Sykes S."/>
            <person name="Wortman J."/>
            <person name="Nusbaum C."/>
            <person name="Birren B."/>
        </authorList>
    </citation>
    <scope>NUCLEOTIDE SEQUENCE [LARGE SCALE GENOMIC DNA]</scope>
    <source>
        <strain evidence="3 4">CBS 110553</strain>
    </source>
</reference>
<proteinExistence type="inferred from homology"/>
<dbReference type="Gene3D" id="3.40.50.720">
    <property type="entry name" value="NAD(P)-binding Rossmann-like Domain"/>
    <property type="match status" value="1"/>
</dbReference>
<protein>
    <recommendedName>
        <fullName evidence="5">3-oxoacyl-[acyl-carrier protein] reductase</fullName>
    </recommendedName>
</protein>
<name>W9X4F0_9EURO</name>
<evidence type="ECO:0000313" key="3">
    <source>
        <dbReference type="EMBL" id="EXJ75078.1"/>
    </source>
</evidence>
<dbReference type="Proteomes" id="UP000019471">
    <property type="component" value="Unassembled WGS sequence"/>
</dbReference>
<dbReference type="STRING" id="1182543.W9X4F0"/>
<dbReference type="PRINTS" id="PR00081">
    <property type="entry name" value="GDHRDH"/>
</dbReference>
<dbReference type="OrthoDB" id="5840532at2759"/>
<dbReference type="Pfam" id="PF00106">
    <property type="entry name" value="adh_short"/>
    <property type="match status" value="1"/>
</dbReference>
<keyword evidence="4" id="KW-1185">Reference proteome</keyword>
<evidence type="ECO:0000256" key="1">
    <source>
        <dbReference type="ARBA" id="ARBA00006484"/>
    </source>
</evidence>
<dbReference type="GO" id="GO:0016491">
    <property type="term" value="F:oxidoreductase activity"/>
    <property type="evidence" value="ECO:0007669"/>
    <property type="project" value="UniProtKB-KW"/>
</dbReference>
<accession>W9X4F0</accession>
<evidence type="ECO:0000256" key="2">
    <source>
        <dbReference type="ARBA" id="ARBA00023002"/>
    </source>
</evidence>
<dbReference type="Pfam" id="PF13561">
    <property type="entry name" value="adh_short_C2"/>
    <property type="match status" value="1"/>
</dbReference>
<dbReference type="eggNOG" id="KOG0725">
    <property type="taxonomic scope" value="Eukaryota"/>
</dbReference>
<evidence type="ECO:0008006" key="5">
    <source>
        <dbReference type="Google" id="ProtNLM"/>
    </source>
</evidence>
<dbReference type="SUPFAM" id="SSF51735">
    <property type="entry name" value="NAD(P)-binding Rossmann-fold domains"/>
    <property type="match status" value="1"/>
</dbReference>
<comment type="similarity">
    <text evidence="1">Belongs to the short-chain dehydrogenases/reductases (SDR) family.</text>
</comment>
<keyword evidence="2" id="KW-0560">Oxidoreductase</keyword>
<dbReference type="InterPro" id="IPR002347">
    <property type="entry name" value="SDR_fam"/>
</dbReference>